<keyword evidence="3" id="KW-1185">Reference proteome</keyword>
<evidence type="ECO:0000313" key="2">
    <source>
        <dbReference type="EMBL" id="KZV51314.1"/>
    </source>
</evidence>
<accession>A0A2Z7D2R0</accession>
<gene>
    <name evidence="2" type="ORF">F511_07505</name>
</gene>
<sequence length="254" mass="28556">MQHAILQVMKCMMAIKGIGHQCQRLSWQISSEPQTPRTANQPVEIIDHAKRISSSLLKSATHQLLESSDGKCLQARICQDIHKSAFTKAHLAYSSQLHSLTQLLPILRALSSSKYRLKTLGKLTQQLRQIGRTVDDQKFTKMLKTATTSCSLNKPDPKLQTDLKQISQLRPANAHPDLIKSEILEPHRFTQNSPIVTLLASRRLAPTRFHRENLALVDRIGYPRMRASGESSTTKHRLLHASGPHQIPPPNDPK</sequence>
<dbReference type="Proteomes" id="UP000250235">
    <property type="component" value="Unassembled WGS sequence"/>
</dbReference>
<dbReference type="EMBL" id="KQ991756">
    <property type="protein sequence ID" value="KZV51314.1"/>
    <property type="molecule type" value="Genomic_DNA"/>
</dbReference>
<proteinExistence type="predicted"/>
<evidence type="ECO:0000256" key="1">
    <source>
        <dbReference type="SAM" id="MobiDB-lite"/>
    </source>
</evidence>
<organism evidence="2 3">
    <name type="scientific">Dorcoceras hygrometricum</name>
    <dbReference type="NCBI Taxonomy" id="472368"/>
    <lineage>
        <taxon>Eukaryota</taxon>
        <taxon>Viridiplantae</taxon>
        <taxon>Streptophyta</taxon>
        <taxon>Embryophyta</taxon>
        <taxon>Tracheophyta</taxon>
        <taxon>Spermatophyta</taxon>
        <taxon>Magnoliopsida</taxon>
        <taxon>eudicotyledons</taxon>
        <taxon>Gunneridae</taxon>
        <taxon>Pentapetalae</taxon>
        <taxon>asterids</taxon>
        <taxon>lamiids</taxon>
        <taxon>Lamiales</taxon>
        <taxon>Gesneriaceae</taxon>
        <taxon>Didymocarpoideae</taxon>
        <taxon>Trichosporeae</taxon>
        <taxon>Loxocarpinae</taxon>
        <taxon>Dorcoceras</taxon>
    </lineage>
</organism>
<protein>
    <submittedName>
        <fullName evidence="2">Uncharacterized protein</fullName>
    </submittedName>
</protein>
<dbReference type="AlphaFoldDB" id="A0A2Z7D2R0"/>
<reference evidence="2 3" key="1">
    <citation type="journal article" date="2015" name="Proc. Natl. Acad. Sci. U.S.A.">
        <title>The resurrection genome of Boea hygrometrica: A blueprint for survival of dehydration.</title>
        <authorList>
            <person name="Xiao L."/>
            <person name="Yang G."/>
            <person name="Zhang L."/>
            <person name="Yang X."/>
            <person name="Zhao S."/>
            <person name="Ji Z."/>
            <person name="Zhou Q."/>
            <person name="Hu M."/>
            <person name="Wang Y."/>
            <person name="Chen M."/>
            <person name="Xu Y."/>
            <person name="Jin H."/>
            <person name="Xiao X."/>
            <person name="Hu G."/>
            <person name="Bao F."/>
            <person name="Hu Y."/>
            <person name="Wan P."/>
            <person name="Li L."/>
            <person name="Deng X."/>
            <person name="Kuang T."/>
            <person name="Xiang C."/>
            <person name="Zhu J.K."/>
            <person name="Oliver M.J."/>
            <person name="He Y."/>
        </authorList>
    </citation>
    <scope>NUCLEOTIDE SEQUENCE [LARGE SCALE GENOMIC DNA]</scope>
    <source>
        <strain evidence="3">cv. XS01</strain>
    </source>
</reference>
<evidence type="ECO:0000313" key="3">
    <source>
        <dbReference type="Proteomes" id="UP000250235"/>
    </source>
</evidence>
<feature type="region of interest" description="Disordered" evidence="1">
    <location>
        <begin position="227"/>
        <end position="254"/>
    </location>
</feature>
<name>A0A2Z7D2R0_9LAMI</name>